<evidence type="ECO:0000256" key="6">
    <source>
        <dbReference type="ARBA" id="ARBA00023239"/>
    </source>
</evidence>
<evidence type="ECO:0000256" key="5">
    <source>
        <dbReference type="ARBA" id="ARBA00022793"/>
    </source>
</evidence>
<dbReference type="EC" id="4.1.1.97" evidence="3"/>
<feature type="domain" description="Oxo-4-hydroxy-4-carboxy-5-ureidoimidazoline decarboxylase" evidence="7">
    <location>
        <begin position="120"/>
        <end position="178"/>
    </location>
</feature>
<comment type="pathway">
    <text evidence="2">Purine metabolism; urate degradation; (S)-allantoin from urate: step 3/3.</text>
</comment>
<evidence type="ECO:0000256" key="1">
    <source>
        <dbReference type="ARBA" id="ARBA00001163"/>
    </source>
</evidence>
<name>A0ABT0I716_9ACTN</name>
<dbReference type="Pfam" id="PF09349">
    <property type="entry name" value="OHCU_decarbox"/>
    <property type="match status" value="2"/>
</dbReference>
<comment type="caution">
    <text evidence="8">The sequence shown here is derived from an EMBL/GenBank/DDBJ whole genome shotgun (WGS) entry which is preliminary data.</text>
</comment>
<dbReference type="Gene3D" id="1.10.3330.10">
    <property type="entry name" value="Oxo-4-hydroxy-4-carboxy-5-ureidoimidazoline decarboxylase"/>
    <property type="match status" value="1"/>
</dbReference>
<evidence type="ECO:0000256" key="2">
    <source>
        <dbReference type="ARBA" id="ARBA00004754"/>
    </source>
</evidence>
<dbReference type="Proteomes" id="UP001522868">
    <property type="component" value="Unassembled WGS sequence"/>
</dbReference>
<dbReference type="GO" id="GO:0051997">
    <property type="term" value="F:2-oxo-4-hydroxy-4-carboxy-5-ureidoimidazoline decarboxylase activity"/>
    <property type="evidence" value="ECO:0007669"/>
    <property type="project" value="UniProtKB-EC"/>
</dbReference>
<keyword evidence="4" id="KW-0659">Purine metabolism</keyword>
<dbReference type="InterPro" id="IPR036778">
    <property type="entry name" value="OHCU_decarboxylase_sf"/>
</dbReference>
<dbReference type="InterPro" id="IPR018020">
    <property type="entry name" value="OHCU_decarboxylase"/>
</dbReference>
<evidence type="ECO:0000259" key="7">
    <source>
        <dbReference type="Pfam" id="PF09349"/>
    </source>
</evidence>
<evidence type="ECO:0000256" key="3">
    <source>
        <dbReference type="ARBA" id="ARBA00012257"/>
    </source>
</evidence>
<evidence type="ECO:0000256" key="4">
    <source>
        <dbReference type="ARBA" id="ARBA00022631"/>
    </source>
</evidence>
<keyword evidence="5" id="KW-0210">Decarboxylase</keyword>
<gene>
    <name evidence="8" type="ORF">M1O15_06905</name>
</gene>
<reference evidence="8 9" key="1">
    <citation type="submission" date="2022-04" db="EMBL/GenBank/DDBJ databases">
        <title>Streptomyces sp. nov. LCR6-01 isolated from Lichen of Dirinaria sp.</title>
        <authorList>
            <person name="Kanchanasin P."/>
            <person name="Tanasupawat S."/>
            <person name="Phongsopitanun W."/>
        </authorList>
    </citation>
    <scope>NUCLEOTIDE SEQUENCE [LARGE SCALE GENOMIC DNA]</scope>
    <source>
        <strain evidence="8 9">LCR6-01</strain>
    </source>
</reference>
<organism evidence="8 9">
    <name type="scientific">Streptomyces lichenis</name>
    <dbReference type="NCBI Taxonomy" id="2306967"/>
    <lineage>
        <taxon>Bacteria</taxon>
        <taxon>Bacillati</taxon>
        <taxon>Actinomycetota</taxon>
        <taxon>Actinomycetes</taxon>
        <taxon>Kitasatosporales</taxon>
        <taxon>Streptomycetaceae</taxon>
        <taxon>Streptomyces</taxon>
    </lineage>
</organism>
<comment type="catalytic activity">
    <reaction evidence="1">
        <text>5-hydroxy-2-oxo-4-ureido-2,5-dihydro-1H-imidazole-5-carboxylate + H(+) = (S)-allantoin + CO2</text>
        <dbReference type="Rhea" id="RHEA:26301"/>
        <dbReference type="ChEBI" id="CHEBI:15378"/>
        <dbReference type="ChEBI" id="CHEBI:15678"/>
        <dbReference type="ChEBI" id="CHEBI:16526"/>
        <dbReference type="ChEBI" id="CHEBI:58639"/>
        <dbReference type="EC" id="4.1.1.97"/>
    </reaction>
</comment>
<evidence type="ECO:0000313" key="9">
    <source>
        <dbReference type="Proteomes" id="UP001522868"/>
    </source>
</evidence>
<proteinExistence type="predicted"/>
<feature type="domain" description="Oxo-4-hydroxy-4-carboxy-5-ureidoimidazoline decarboxylase" evidence="7">
    <location>
        <begin position="40"/>
        <end position="96"/>
    </location>
</feature>
<dbReference type="RefSeq" id="WP_248632357.1">
    <property type="nucleotide sequence ID" value="NZ_JALPTH010000005.1"/>
</dbReference>
<dbReference type="SUPFAM" id="SSF158694">
    <property type="entry name" value="UraD-Like"/>
    <property type="match status" value="1"/>
</dbReference>
<protein>
    <recommendedName>
        <fullName evidence="3">2-oxo-4-hydroxy-4-carboxy-5-ureidoimidazoline decarboxylase</fullName>
        <ecNumber evidence="3">4.1.1.97</ecNumber>
    </recommendedName>
</protein>
<sequence length="189" mass="19773">MAGDPTAGVPGAGAAPAAARALPAQARGSLAGSPLTRFNEEPAGAAEAALLACCGSRRWAARMAAHRPYPTLDALLAAADEAGYDLGGADLDEALADETAPLLPPGAPPAALTAWDAALIRYEERFGHAFTLCLEGRPPREHLDLALAAIHTRLDHEADHERSVAADELRRLARARLARLIGTWTEPPR</sequence>
<keyword evidence="6 8" id="KW-0456">Lyase</keyword>
<evidence type="ECO:0000313" key="8">
    <source>
        <dbReference type="EMBL" id="MCK8677122.1"/>
    </source>
</evidence>
<dbReference type="PANTHER" id="PTHR43466:SF1">
    <property type="entry name" value="2-OXO-4-HYDROXY-4-CARBOXY-5-UREIDOIMIDAZOLINE DECARBOXYLASE-RELATED"/>
    <property type="match status" value="1"/>
</dbReference>
<keyword evidence="9" id="KW-1185">Reference proteome</keyword>
<accession>A0ABT0I716</accession>
<dbReference type="EMBL" id="JALPTH010000005">
    <property type="protein sequence ID" value="MCK8677122.1"/>
    <property type="molecule type" value="Genomic_DNA"/>
</dbReference>
<dbReference type="NCBIfam" id="NF010372">
    <property type="entry name" value="PRK13798.1"/>
    <property type="match status" value="1"/>
</dbReference>
<dbReference type="PANTHER" id="PTHR43466">
    <property type="entry name" value="2-OXO-4-HYDROXY-4-CARBOXY-5-UREIDOIMIDAZOLINE DECARBOXYLASE-RELATED"/>
    <property type="match status" value="1"/>
</dbReference>